<dbReference type="GeneID" id="14888979"/>
<dbReference type="RefSeq" id="XP_004256829.1">
    <property type="nucleotide sequence ID" value="XM_004256781.1"/>
</dbReference>
<keyword evidence="2" id="KW-1185">Reference proteome</keyword>
<evidence type="ECO:0000313" key="1">
    <source>
        <dbReference type="EMBL" id="ELP90058.1"/>
    </source>
</evidence>
<organism evidence="1 2">
    <name type="scientific">Entamoeba invadens IP1</name>
    <dbReference type="NCBI Taxonomy" id="370355"/>
    <lineage>
        <taxon>Eukaryota</taxon>
        <taxon>Amoebozoa</taxon>
        <taxon>Evosea</taxon>
        <taxon>Archamoebae</taxon>
        <taxon>Mastigamoebida</taxon>
        <taxon>Entamoebidae</taxon>
        <taxon>Entamoeba</taxon>
    </lineage>
</organism>
<dbReference type="OMA" id="KSCYNII"/>
<sequence>MVRLESIFLANVVMFVDTLETVQNISFVNKKCKTAIEMLRINPGLASEGIKKKSENDSVKANIFQHELELFPNLETVKIRFFTPFIMEYVPQTIERIYIEDTIDDDQLPCLEKIKNKIVSMKIFTYDNVIDLGQYPSLKQIEIRTFTKRENSEGYLLKFFKNVNHKMTLVKVKMEDFVDTEFLDNVDKLKIERVVVQPTKQKDVQTVLEHLSKLGRTTVCFGEWFEGLDDRVIVVGNAKWNFVDSKDQNVLIKNRLIPSLTVTNQLTFDLKQFDLHKIECTTCEVDCLKLPVLLNELIIDTCKVVNIERLSSLSGLTIVKSNTIKVPKTVKFLKLQNIEKIIFSTDIKLQELYTDTLEWIPKEVSQSVTSLSLMKPKQPRWYYHNAPNEHKVKVDPCVDNLKYFNTLKNLQVMNINEEVILPESVTSFTTNGTLQSIKNCSLREINFSQIAISACNFSCYTNLERATLELSVVLNDFMLPNSITKLTLTSKEKVNLDLTKYTHLYSLELSITDSIVILPINLHTLVLSVCINYLLPNIDKVNITDLVIFRTTFNLNKVATTLKRLFVDSYNAKFNKDALKRFPLLKAQVN</sequence>
<dbReference type="OrthoDB" id="26653at2759"/>
<dbReference type="KEGG" id="eiv:EIN_404520"/>
<accession>A0A0A1U6L1</accession>
<evidence type="ECO:0000313" key="2">
    <source>
        <dbReference type="Proteomes" id="UP000014680"/>
    </source>
</evidence>
<reference evidence="1 2" key="1">
    <citation type="submission" date="2012-10" db="EMBL/GenBank/DDBJ databases">
        <authorList>
            <person name="Zafar N."/>
            <person name="Inman J."/>
            <person name="Hall N."/>
            <person name="Lorenzi H."/>
            <person name="Caler E."/>
        </authorList>
    </citation>
    <scope>NUCLEOTIDE SEQUENCE [LARGE SCALE GENOMIC DNA]</scope>
    <source>
        <strain evidence="1 2">IP1</strain>
    </source>
</reference>
<dbReference type="VEuPathDB" id="AmoebaDB:EIN_404520"/>
<dbReference type="AlphaFoldDB" id="A0A0A1U6L1"/>
<protein>
    <submittedName>
        <fullName evidence="1">Uncharacterized protein</fullName>
    </submittedName>
</protein>
<name>A0A0A1U6L1_ENTIV</name>
<gene>
    <name evidence="1" type="ORF">EIN_404520</name>
</gene>
<proteinExistence type="predicted"/>
<dbReference type="Proteomes" id="UP000014680">
    <property type="component" value="Unassembled WGS sequence"/>
</dbReference>
<dbReference type="EMBL" id="KB206537">
    <property type="protein sequence ID" value="ELP90058.1"/>
    <property type="molecule type" value="Genomic_DNA"/>
</dbReference>